<organism evidence="2 3">
    <name type="scientific">Durio zibethinus</name>
    <name type="common">Durian</name>
    <dbReference type="NCBI Taxonomy" id="66656"/>
    <lineage>
        <taxon>Eukaryota</taxon>
        <taxon>Viridiplantae</taxon>
        <taxon>Streptophyta</taxon>
        <taxon>Embryophyta</taxon>
        <taxon>Tracheophyta</taxon>
        <taxon>Spermatophyta</taxon>
        <taxon>Magnoliopsida</taxon>
        <taxon>eudicotyledons</taxon>
        <taxon>Gunneridae</taxon>
        <taxon>Pentapetalae</taxon>
        <taxon>rosids</taxon>
        <taxon>malvids</taxon>
        <taxon>Malvales</taxon>
        <taxon>Malvaceae</taxon>
        <taxon>Helicteroideae</taxon>
        <taxon>Durio</taxon>
    </lineage>
</organism>
<dbReference type="RefSeq" id="XP_022740046.1">
    <property type="nucleotide sequence ID" value="XM_022884311.1"/>
</dbReference>
<reference evidence="3" key="1">
    <citation type="submission" date="2025-08" db="UniProtKB">
        <authorList>
            <consortium name="RefSeq"/>
        </authorList>
    </citation>
    <scope>IDENTIFICATION</scope>
    <source>
        <tissue evidence="3">Fruit stalk</tissue>
    </source>
</reference>
<dbReference type="PANTHER" id="PTHR33095">
    <property type="entry name" value="OS07G0619500 PROTEIN"/>
    <property type="match status" value="1"/>
</dbReference>
<dbReference type="PANTHER" id="PTHR33095:SF101">
    <property type="entry name" value="DUF1645 DOMAIN-CONTAINING PROTEIN"/>
    <property type="match status" value="1"/>
</dbReference>
<dbReference type="OrthoDB" id="1111059at2759"/>
<dbReference type="Pfam" id="PF07816">
    <property type="entry name" value="DUF1645"/>
    <property type="match status" value="1"/>
</dbReference>
<dbReference type="Proteomes" id="UP000515121">
    <property type="component" value="Unplaced"/>
</dbReference>
<evidence type="ECO:0000256" key="1">
    <source>
        <dbReference type="SAM" id="MobiDB-lite"/>
    </source>
</evidence>
<protein>
    <submittedName>
        <fullName evidence="3">Uncharacterized protein LOC111292095</fullName>
    </submittedName>
</protein>
<dbReference type="InterPro" id="IPR012442">
    <property type="entry name" value="DUF1645_plant"/>
</dbReference>
<proteinExistence type="predicted"/>
<evidence type="ECO:0000313" key="3">
    <source>
        <dbReference type="RefSeq" id="XP_022740046.1"/>
    </source>
</evidence>
<name>A0A6P5YIZ2_DURZI</name>
<accession>A0A6P5YIZ2</accession>
<dbReference type="AlphaFoldDB" id="A0A6P5YIZ2"/>
<keyword evidence="2" id="KW-1185">Reference proteome</keyword>
<sequence length="260" mass="29440">MQNDSSELSFCPSFNSYSSDNNKLADIAAAVSRDFQSEAVLDDEEFEFVNNLWDYPETSSFPIFNRDLLLNREEGDDDKVEEAIRIPLRNLFMGDGDLPWSSSSSEADELEGVPTGTYCIWKPKQSAESSPNRCKKSKSTGSSSSKRWRLIKDLLKRSNSDGTVSSSSVLSLNFDKQTIEKKNEEKVNEKTSTTKKKCESEAVKATKTKKIEKASAHEVFYMRNKALKEGDKRRSFLPYRQDLFGIFTNVNGLGRNFPPF</sequence>
<evidence type="ECO:0000313" key="2">
    <source>
        <dbReference type="Proteomes" id="UP000515121"/>
    </source>
</evidence>
<gene>
    <name evidence="3" type="primary">LOC111292095</name>
</gene>
<dbReference type="GeneID" id="111292095"/>
<dbReference type="KEGG" id="dzi:111292095"/>
<feature type="region of interest" description="Disordered" evidence="1">
    <location>
        <begin position="124"/>
        <end position="145"/>
    </location>
</feature>